<dbReference type="Gene3D" id="3.30.420.10">
    <property type="entry name" value="Ribonuclease H-like superfamily/Ribonuclease H"/>
    <property type="match status" value="1"/>
</dbReference>
<dbReference type="GO" id="GO:0003676">
    <property type="term" value="F:nucleic acid binding"/>
    <property type="evidence" value="ECO:0007669"/>
    <property type="project" value="InterPro"/>
</dbReference>
<evidence type="ECO:0000313" key="2">
    <source>
        <dbReference type="EMBL" id="KII63588.1"/>
    </source>
</evidence>
<dbReference type="InterPro" id="IPR036397">
    <property type="entry name" value="RNaseH_sf"/>
</dbReference>
<evidence type="ECO:0000313" key="3">
    <source>
        <dbReference type="Proteomes" id="UP000031668"/>
    </source>
</evidence>
<feature type="domain" description="Tc1-like transposase DDE" evidence="1">
    <location>
        <begin position="102"/>
        <end position="168"/>
    </location>
</feature>
<dbReference type="InterPro" id="IPR038717">
    <property type="entry name" value="Tc1-like_DDE_dom"/>
</dbReference>
<protein>
    <recommendedName>
        <fullName evidence="1">Tc1-like transposase DDE domain-containing protein</fullName>
    </recommendedName>
</protein>
<dbReference type="Proteomes" id="UP000031668">
    <property type="component" value="Unassembled WGS sequence"/>
</dbReference>
<dbReference type="Pfam" id="PF13358">
    <property type="entry name" value="DDE_3"/>
    <property type="match status" value="1"/>
</dbReference>
<proteinExistence type="predicted"/>
<gene>
    <name evidence="2" type="ORF">RF11_16399</name>
</gene>
<reference evidence="2 3" key="1">
    <citation type="journal article" date="2014" name="Genome Biol. Evol.">
        <title>The genome of the myxosporean Thelohanellus kitauei shows adaptations to nutrient acquisition within its fish host.</title>
        <authorList>
            <person name="Yang Y."/>
            <person name="Xiong J."/>
            <person name="Zhou Z."/>
            <person name="Huo F."/>
            <person name="Miao W."/>
            <person name="Ran C."/>
            <person name="Liu Y."/>
            <person name="Zhang J."/>
            <person name="Feng J."/>
            <person name="Wang M."/>
            <person name="Wang M."/>
            <person name="Wang L."/>
            <person name="Yao B."/>
        </authorList>
    </citation>
    <scope>NUCLEOTIDE SEQUENCE [LARGE SCALE GENOMIC DNA]</scope>
    <source>
        <strain evidence="2">Wuqing</strain>
    </source>
</reference>
<evidence type="ECO:0000259" key="1">
    <source>
        <dbReference type="Pfam" id="PF13358"/>
    </source>
</evidence>
<dbReference type="EMBL" id="JWZT01004658">
    <property type="protein sequence ID" value="KII63588.1"/>
    <property type="molecule type" value="Genomic_DNA"/>
</dbReference>
<dbReference type="OrthoDB" id="5977738at2759"/>
<accession>A0A0C2IE78</accession>
<keyword evidence="3" id="KW-1185">Reference proteome</keyword>
<comment type="caution">
    <text evidence="2">The sequence shown here is derived from an EMBL/GenBank/DDBJ whole genome shotgun (WGS) entry which is preliminary data.</text>
</comment>
<dbReference type="AlphaFoldDB" id="A0A0C2IE78"/>
<organism evidence="2 3">
    <name type="scientific">Thelohanellus kitauei</name>
    <name type="common">Myxosporean</name>
    <dbReference type="NCBI Taxonomy" id="669202"/>
    <lineage>
        <taxon>Eukaryota</taxon>
        <taxon>Metazoa</taxon>
        <taxon>Cnidaria</taxon>
        <taxon>Myxozoa</taxon>
        <taxon>Myxosporea</taxon>
        <taxon>Bivalvulida</taxon>
        <taxon>Platysporina</taxon>
        <taxon>Myxobolidae</taxon>
        <taxon>Thelohanellus</taxon>
    </lineage>
</organism>
<name>A0A0C2IE78_THEKT</name>
<sequence>MGLSAPGQRGGPRRTVFTEEIRSQLHSLIDDHLTTTVEEIKRTLEVNDSETTVWKWMKQEGFTYKLTRPIYQRRNDADVKASSVEYTRWYTSTSPIFRYRNVVFNEESPFNLHMFRSHSWARRGVTPNPKVRPRGRNVTMILAINSVNIIHCKAITTSVNADIFREFLL</sequence>